<dbReference type="HOGENOM" id="CLU_902295_0_0_6"/>
<dbReference type="InterPro" id="IPR027417">
    <property type="entry name" value="P-loop_NTPase"/>
</dbReference>
<accession>A0A090BW18</accession>
<dbReference type="STRING" id="40754.THII_3534"/>
<dbReference type="OrthoDB" id="7065883at2"/>
<dbReference type="Gene3D" id="3.40.50.300">
    <property type="entry name" value="P-loop containing nucleotide triphosphate hydrolases"/>
    <property type="match status" value="1"/>
</dbReference>
<gene>
    <name evidence="1" type="ORF">THII_3534</name>
</gene>
<proteinExistence type="predicted"/>
<reference evidence="1 2" key="1">
    <citation type="journal article" date="2014" name="ISME J.">
        <title>Ecophysiology of Thioploca ingrica as revealed by the complete genome sequence supplemented with proteomic evidence.</title>
        <authorList>
            <person name="Kojima H."/>
            <person name="Ogura Y."/>
            <person name="Yamamoto N."/>
            <person name="Togashi T."/>
            <person name="Mori H."/>
            <person name="Watanabe T."/>
            <person name="Nemoto F."/>
            <person name="Kurokawa K."/>
            <person name="Hayashi T."/>
            <person name="Fukui M."/>
        </authorList>
    </citation>
    <scope>NUCLEOTIDE SEQUENCE [LARGE SCALE GENOMIC DNA]</scope>
</reference>
<sequence>MSDYQLLIHVGYPKAASTWLQYEIFSQEQAGFISPWGPYQGFTSEQFIIKNPFRFSPEAVRQVFKPGLYEAYKRGLIPVISDELLMSDHVNNRYWTKEVADRLCAVFPKARILIFIREQKSMIKSSYGQYLIGAGNVTIRQYIIGSSKSRRLGLGAICRLDHLEYDLPIKYYQNLFGIDNVLVLPMELLKIDQQAVTQKIINFAGAKVIPIQSHLRRNIGIKGVTFAVRRHLNIFCTHPSSSSLGRLAWNIVGKLTRIIEWVTPQFIHNKVEKRLEQTIAEQVGNYFRDSNQRTSQLIGINLAERGYDC</sequence>
<dbReference type="EMBL" id="AP014633">
    <property type="protein sequence ID" value="BAP57831.1"/>
    <property type="molecule type" value="Genomic_DNA"/>
</dbReference>
<organism evidence="1 2">
    <name type="scientific">Thioploca ingrica</name>
    <dbReference type="NCBI Taxonomy" id="40754"/>
    <lineage>
        <taxon>Bacteria</taxon>
        <taxon>Pseudomonadati</taxon>
        <taxon>Pseudomonadota</taxon>
        <taxon>Gammaproteobacteria</taxon>
        <taxon>Thiotrichales</taxon>
        <taxon>Thiotrichaceae</taxon>
        <taxon>Thioploca</taxon>
    </lineage>
</organism>
<name>A0A090BW18_9GAMM</name>
<protein>
    <recommendedName>
        <fullName evidence="3">Sulfotransferase</fullName>
    </recommendedName>
</protein>
<evidence type="ECO:0008006" key="3">
    <source>
        <dbReference type="Google" id="ProtNLM"/>
    </source>
</evidence>
<dbReference type="KEGG" id="tig:THII_3534"/>
<dbReference type="SUPFAM" id="SSF52540">
    <property type="entry name" value="P-loop containing nucleoside triphosphate hydrolases"/>
    <property type="match status" value="1"/>
</dbReference>
<evidence type="ECO:0000313" key="1">
    <source>
        <dbReference type="EMBL" id="BAP57831.1"/>
    </source>
</evidence>
<dbReference type="AlphaFoldDB" id="A0A090BW18"/>
<dbReference type="Proteomes" id="UP000031623">
    <property type="component" value="Chromosome"/>
</dbReference>
<keyword evidence="2" id="KW-1185">Reference proteome</keyword>
<evidence type="ECO:0000313" key="2">
    <source>
        <dbReference type="Proteomes" id="UP000031623"/>
    </source>
</evidence>